<protein>
    <submittedName>
        <fullName evidence="2">Uncharacterized protein</fullName>
    </submittedName>
</protein>
<name>A0A915Z347_9GLOM</name>
<dbReference type="Proteomes" id="UP000684084">
    <property type="component" value="Unassembled WGS sequence"/>
</dbReference>
<organism evidence="2 3">
    <name type="scientific">Rhizophagus irregularis</name>
    <dbReference type="NCBI Taxonomy" id="588596"/>
    <lineage>
        <taxon>Eukaryota</taxon>
        <taxon>Fungi</taxon>
        <taxon>Fungi incertae sedis</taxon>
        <taxon>Mucoromycota</taxon>
        <taxon>Glomeromycotina</taxon>
        <taxon>Glomeromycetes</taxon>
        <taxon>Glomerales</taxon>
        <taxon>Glomeraceae</taxon>
        <taxon>Rhizophagus</taxon>
    </lineage>
</organism>
<dbReference type="EMBL" id="CAGKOT010000013">
    <property type="protein sequence ID" value="CAB5359232.1"/>
    <property type="molecule type" value="Genomic_DNA"/>
</dbReference>
<proteinExistence type="predicted"/>
<gene>
    <name evidence="2" type="ORF">CHRIB12_LOCUS7705</name>
</gene>
<dbReference type="VEuPathDB" id="FungiDB:RhiirFUN_006446"/>
<evidence type="ECO:0000313" key="3">
    <source>
        <dbReference type="Proteomes" id="UP000684084"/>
    </source>
</evidence>
<sequence>MTTKRKLPNKSSDDNQEMEVEGGSKRKQITKKRRDIDIEKANQLMKKSKNSNKEAAESADKEVIVVNEKRSNDDDDDDDDDDDNDNDDDDESKTEDHKKPEVFQSKSNLEIVAWLVDHPEILRLALEMNNTDVAISSSSKITDDKIRLWDESVKCLFLRARSPRGEVFDELITKIFKIKIHSNEAKSYLEKTQKFFIDFRNKFNQIILTSVEEFKEIRKNRASTGSLSQKELIDYVDEEFVQKILSRQLVAVNISELTRNGGFNTLVDFVRETFKVSWNGKNLSAVKELDNMTKKLTIPSRSGNKIVDSLSL</sequence>
<evidence type="ECO:0000256" key="1">
    <source>
        <dbReference type="SAM" id="MobiDB-lite"/>
    </source>
</evidence>
<dbReference type="AlphaFoldDB" id="A0A915Z347"/>
<dbReference type="OrthoDB" id="2438704at2759"/>
<evidence type="ECO:0000313" key="2">
    <source>
        <dbReference type="EMBL" id="CAB5359232.1"/>
    </source>
</evidence>
<feature type="region of interest" description="Disordered" evidence="1">
    <location>
        <begin position="1"/>
        <end position="101"/>
    </location>
</feature>
<feature type="compositionally biased region" description="Acidic residues" evidence="1">
    <location>
        <begin position="73"/>
        <end position="93"/>
    </location>
</feature>
<comment type="caution">
    <text evidence="2">The sequence shown here is derived from an EMBL/GenBank/DDBJ whole genome shotgun (WGS) entry which is preliminary data.</text>
</comment>
<reference evidence="2" key="1">
    <citation type="submission" date="2020-05" db="EMBL/GenBank/DDBJ databases">
        <authorList>
            <person name="Rincon C."/>
            <person name="Sanders R I."/>
            <person name="Robbins C."/>
            <person name="Chaturvedi A."/>
        </authorList>
    </citation>
    <scope>NUCLEOTIDE SEQUENCE</scope>
    <source>
        <strain evidence="2">CHB12</strain>
    </source>
</reference>
<accession>A0A915Z347</accession>
<feature type="compositionally biased region" description="Basic and acidic residues" evidence="1">
    <location>
        <begin position="51"/>
        <end position="72"/>
    </location>
</feature>